<feature type="signal peptide" evidence="8">
    <location>
        <begin position="1"/>
        <end position="17"/>
    </location>
</feature>
<dbReference type="EC" id="4.2.1.1" evidence="3 8"/>
<dbReference type="GO" id="GO:0005886">
    <property type="term" value="C:plasma membrane"/>
    <property type="evidence" value="ECO:0007669"/>
    <property type="project" value="TreeGrafter"/>
</dbReference>
<evidence type="ECO:0000313" key="11">
    <source>
        <dbReference type="Proteomes" id="UP000276133"/>
    </source>
</evidence>
<organism evidence="10 11">
    <name type="scientific">Brachionus plicatilis</name>
    <name type="common">Marine rotifer</name>
    <name type="synonym">Brachionus muelleri</name>
    <dbReference type="NCBI Taxonomy" id="10195"/>
    <lineage>
        <taxon>Eukaryota</taxon>
        <taxon>Metazoa</taxon>
        <taxon>Spiralia</taxon>
        <taxon>Gnathifera</taxon>
        <taxon>Rotifera</taxon>
        <taxon>Eurotatoria</taxon>
        <taxon>Monogononta</taxon>
        <taxon>Pseudotrocha</taxon>
        <taxon>Ploima</taxon>
        <taxon>Brachionidae</taxon>
        <taxon>Brachionus</taxon>
    </lineage>
</organism>
<dbReference type="SMART" id="SM01057">
    <property type="entry name" value="Carb_anhydrase"/>
    <property type="match status" value="1"/>
</dbReference>
<accession>A0A3M7QGN8</accession>
<dbReference type="GO" id="GO:0004089">
    <property type="term" value="F:carbonate dehydratase activity"/>
    <property type="evidence" value="ECO:0007669"/>
    <property type="project" value="UniProtKB-UniRule"/>
</dbReference>
<feature type="chain" id="PRO_5025086348" description="Carbonic anhydrase" evidence="8">
    <location>
        <begin position="18"/>
        <end position="245"/>
    </location>
</feature>
<evidence type="ECO:0000256" key="3">
    <source>
        <dbReference type="ARBA" id="ARBA00012925"/>
    </source>
</evidence>
<dbReference type="InterPro" id="IPR001148">
    <property type="entry name" value="CA_dom"/>
</dbReference>
<dbReference type="SUPFAM" id="SSF51069">
    <property type="entry name" value="Carbonic anhydrase"/>
    <property type="match status" value="1"/>
</dbReference>
<evidence type="ECO:0000256" key="2">
    <source>
        <dbReference type="ARBA" id="ARBA00010718"/>
    </source>
</evidence>
<dbReference type="InterPro" id="IPR023561">
    <property type="entry name" value="Carbonic_anhydrase_a-class"/>
</dbReference>
<dbReference type="AlphaFoldDB" id="A0A3M7QGN8"/>
<comment type="catalytic activity">
    <reaction evidence="7 8">
        <text>hydrogencarbonate + H(+) = CO2 + H2O</text>
        <dbReference type="Rhea" id="RHEA:10748"/>
        <dbReference type="ChEBI" id="CHEBI:15377"/>
        <dbReference type="ChEBI" id="CHEBI:15378"/>
        <dbReference type="ChEBI" id="CHEBI:16526"/>
        <dbReference type="ChEBI" id="CHEBI:17544"/>
        <dbReference type="EC" id="4.2.1.1"/>
    </reaction>
</comment>
<protein>
    <recommendedName>
        <fullName evidence="3 8">Carbonic anhydrase</fullName>
        <ecNumber evidence="3 8">4.2.1.1</ecNumber>
    </recommendedName>
</protein>
<comment type="cofactor">
    <cofactor evidence="8">
        <name>Zn(2+)</name>
        <dbReference type="ChEBI" id="CHEBI:29105"/>
    </cofactor>
</comment>
<evidence type="ECO:0000313" key="10">
    <source>
        <dbReference type="EMBL" id="RNA10125.1"/>
    </source>
</evidence>
<evidence type="ECO:0000256" key="4">
    <source>
        <dbReference type="ARBA" id="ARBA00022723"/>
    </source>
</evidence>
<keyword evidence="6 8" id="KW-0456">Lyase</keyword>
<keyword evidence="11" id="KW-1185">Reference proteome</keyword>
<evidence type="ECO:0000256" key="7">
    <source>
        <dbReference type="ARBA" id="ARBA00048348"/>
    </source>
</evidence>
<evidence type="ECO:0000256" key="5">
    <source>
        <dbReference type="ARBA" id="ARBA00022833"/>
    </source>
</evidence>
<sequence>MIPKLVTISIFLAAVNSLNWNYEEDWNKDFPTCAGSFQSPINIDESTTVYDAKLADFSFFNYDQVLTWIIKNEDYSIVGNLYNSSTVPYIQGSDFTENYTFVNFHFHWGNNINEGSEHLLERKQFPLEIHIVHQSDSGTLAVLGFLFEISQSDNKNLDTLISVSNIKENDTENFIEYSLNSMIPKASELNLNGYFRYSGSLTIPPCSESVIWTVFRKKIPISQNQVEKFYETGIKKNFREIQKLN</sequence>
<reference evidence="10 11" key="1">
    <citation type="journal article" date="2018" name="Sci. Rep.">
        <title>Genomic signatures of local adaptation to the degree of environmental predictability in rotifers.</title>
        <authorList>
            <person name="Franch-Gras L."/>
            <person name="Hahn C."/>
            <person name="Garcia-Roger E.M."/>
            <person name="Carmona M.J."/>
            <person name="Serra M."/>
            <person name="Gomez A."/>
        </authorList>
    </citation>
    <scope>NUCLEOTIDE SEQUENCE [LARGE SCALE GENOMIC DNA]</scope>
    <source>
        <strain evidence="10">HYR1</strain>
    </source>
</reference>
<evidence type="ECO:0000256" key="1">
    <source>
        <dbReference type="ARBA" id="ARBA00002904"/>
    </source>
</evidence>
<comment type="function">
    <text evidence="1 8">Reversible hydration of carbon dioxide.</text>
</comment>
<proteinExistence type="inferred from homology"/>
<dbReference type="InterPro" id="IPR018338">
    <property type="entry name" value="Carbonic_anhydrase_a-class_CS"/>
</dbReference>
<dbReference type="OrthoDB" id="429145at2759"/>
<dbReference type="CDD" id="cd00326">
    <property type="entry name" value="alpha_CA"/>
    <property type="match status" value="1"/>
</dbReference>
<name>A0A3M7QGN8_BRAPC</name>
<keyword evidence="5 8" id="KW-0862">Zinc</keyword>
<dbReference type="PANTHER" id="PTHR18952">
    <property type="entry name" value="CARBONIC ANHYDRASE"/>
    <property type="match status" value="1"/>
</dbReference>
<comment type="similarity">
    <text evidence="2 8">Belongs to the alpha-carbonic anhydrase family.</text>
</comment>
<feature type="domain" description="Alpha-carbonic anhydrase" evidence="9">
    <location>
        <begin position="18"/>
        <end position="245"/>
    </location>
</feature>
<keyword evidence="4 8" id="KW-0479">Metal-binding</keyword>
<dbReference type="Pfam" id="PF00194">
    <property type="entry name" value="Carb_anhydrase"/>
    <property type="match status" value="1"/>
</dbReference>
<dbReference type="PANTHER" id="PTHR18952:SF265">
    <property type="entry name" value="CARBONIC ANHYDRASE"/>
    <property type="match status" value="1"/>
</dbReference>
<feature type="non-terminal residue" evidence="10">
    <location>
        <position position="245"/>
    </location>
</feature>
<dbReference type="PROSITE" id="PS51144">
    <property type="entry name" value="ALPHA_CA_2"/>
    <property type="match status" value="1"/>
</dbReference>
<dbReference type="InterPro" id="IPR036398">
    <property type="entry name" value="CA_dom_sf"/>
</dbReference>
<keyword evidence="8" id="KW-0732">Signal</keyword>
<dbReference type="STRING" id="10195.A0A3M7QGN8"/>
<dbReference type="EMBL" id="REGN01006295">
    <property type="protein sequence ID" value="RNA10125.1"/>
    <property type="molecule type" value="Genomic_DNA"/>
</dbReference>
<evidence type="ECO:0000256" key="6">
    <source>
        <dbReference type="ARBA" id="ARBA00023239"/>
    </source>
</evidence>
<comment type="caution">
    <text evidence="10">The sequence shown here is derived from an EMBL/GenBank/DDBJ whole genome shotgun (WGS) entry which is preliminary data.</text>
</comment>
<evidence type="ECO:0000259" key="9">
    <source>
        <dbReference type="PROSITE" id="PS51144"/>
    </source>
</evidence>
<dbReference type="GO" id="GO:0008270">
    <property type="term" value="F:zinc ion binding"/>
    <property type="evidence" value="ECO:0007669"/>
    <property type="project" value="UniProtKB-UniRule"/>
</dbReference>
<dbReference type="PROSITE" id="PS00162">
    <property type="entry name" value="ALPHA_CA_1"/>
    <property type="match status" value="1"/>
</dbReference>
<dbReference type="Proteomes" id="UP000276133">
    <property type="component" value="Unassembled WGS sequence"/>
</dbReference>
<evidence type="ECO:0000256" key="8">
    <source>
        <dbReference type="RuleBase" id="RU367011"/>
    </source>
</evidence>
<dbReference type="Gene3D" id="3.10.200.10">
    <property type="entry name" value="Alpha carbonic anhydrase"/>
    <property type="match status" value="1"/>
</dbReference>
<gene>
    <name evidence="10" type="ORF">BpHYR1_047204</name>
</gene>